<feature type="region of interest" description="Disordered" evidence="1">
    <location>
        <begin position="1"/>
        <end position="29"/>
    </location>
</feature>
<feature type="region of interest" description="Disordered" evidence="1">
    <location>
        <begin position="98"/>
        <end position="117"/>
    </location>
</feature>
<keyword evidence="3" id="KW-1185">Reference proteome</keyword>
<protein>
    <submittedName>
        <fullName evidence="2">Uncharacterized protein</fullName>
    </submittedName>
</protein>
<accession>A0A812X6P7</accession>
<evidence type="ECO:0000313" key="3">
    <source>
        <dbReference type="Proteomes" id="UP000649617"/>
    </source>
</evidence>
<dbReference type="Proteomes" id="UP000649617">
    <property type="component" value="Unassembled WGS sequence"/>
</dbReference>
<feature type="non-terminal residue" evidence="2">
    <location>
        <position position="168"/>
    </location>
</feature>
<feature type="region of interest" description="Disordered" evidence="1">
    <location>
        <begin position="126"/>
        <end position="168"/>
    </location>
</feature>
<organism evidence="2 3">
    <name type="scientific">Symbiodinium pilosum</name>
    <name type="common">Dinoflagellate</name>
    <dbReference type="NCBI Taxonomy" id="2952"/>
    <lineage>
        <taxon>Eukaryota</taxon>
        <taxon>Sar</taxon>
        <taxon>Alveolata</taxon>
        <taxon>Dinophyceae</taxon>
        <taxon>Suessiales</taxon>
        <taxon>Symbiodiniaceae</taxon>
        <taxon>Symbiodinium</taxon>
    </lineage>
</organism>
<gene>
    <name evidence="2" type="ORF">SPIL2461_LOCUS20233</name>
</gene>
<sequence length="168" mass="18131">EGKSSRETLPGDSFDFGGSESGEGATPGRTRVCLDLEGLAHNKPFNEDSDVCAKSVPERTHVCSELPTVSTWSFADEDAEEEDLAECLKIFASENGKDNVEAHDLPKSQPKASTRSSCRLMDIVLRRRAKKPVQQPTPSPTCLSPDAPSLCALASRPRSQTPSQAKES</sequence>
<feature type="non-terminal residue" evidence="2">
    <location>
        <position position="1"/>
    </location>
</feature>
<name>A0A812X6P7_SYMPI</name>
<feature type="compositionally biased region" description="Low complexity" evidence="1">
    <location>
        <begin position="11"/>
        <end position="24"/>
    </location>
</feature>
<comment type="caution">
    <text evidence="2">The sequence shown here is derived from an EMBL/GenBank/DDBJ whole genome shotgun (WGS) entry which is preliminary data.</text>
</comment>
<evidence type="ECO:0000256" key="1">
    <source>
        <dbReference type="SAM" id="MobiDB-lite"/>
    </source>
</evidence>
<evidence type="ECO:0000313" key="2">
    <source>
        <dbReference type="EMBL" id="CAE7713193.1"/>
    </source>
</evidence>
<reference evidence="2" key="1">
    <citation type="submission" date="2021-02" db="EMBL/GenBank/DDBJ databases">
        <authorList>
            <person name="Dougan E. K."/>
            <person name="Rhodes N."/>
            <person name="Thang M."/>
            <person name="Chan C."/>
        </authorList>
    </citation>
    <scope>NUCLEOTIDE SEQUENCE</scope>
</reference>
<feature type="compositionally biased region" description="Polar residues" evidence="1">
    <location>
        <begin position="157"/>
        <end position="168"/>
    </location>
</feature>
<dbReference type="EMBL" id="CAJNIZ010045197">
    <property type="protein sequence ID" value="CAE7713193.1"/>
    <property type="molecule type" value="Genomic_DNA"/>
</dbReference>
<dbReference type="AlphaFoldDB" id="A0A812X6P7"/>
<proteinExistence type="predicted"/>